<protein>
    <submittedName>
        <fullName evidence="6">Putrescine aminotransferase</fullName>
        <ecNumber evidence="6">2.6.1.82</ecNumber>
    </submittedName>
</protein>
<dbReference type="InterPro" id="IPR004636">
    <property type="entry name" value="AcOrn/SuccOrn_fam"/>
</dbReference>
<dbReference type="Gene3D" id="3.90.1150.10">
    <property type="entry name" value="Aspartate Aminotransferase, domain 1"/>
    <property type="match status" value="1"/>
</dbReference>
<evidence type="ECO:0000256" key="5">
    <source>
        <dbReference type="RuleBase" id="RU003560"/>
    </source>
</evidence>
<dbReference type="EMBL" id="CP155573">
    <property type="protein sequence ID" value="XFO66339.1"/>
    <property type="molecule type" value="Genomic_DNA"/>
</dbReference>
<dbReference type="InterPro" id="IPR015422">
    <property type="entry name" value="PyrdxlP-dep_Trfase_small"/>
</dbReference>
<evidence type="ECO:0000256" key="1">
    <source>
        <dbReference type="ARBA" id="ARBA00001933"/>
    </source>
</evidence>
<dbReference type="InterPro" id="IPR015424">
    <property type="entry name" value="PyrdxlP-dep_Trfase"/>
</dbReference>
<evidence type="ECO:0000256" key="3">
    <source>
        <dbReference type="ARBA" id="ARBA00022679"/>
    </source>
</evidence>
<dbReference type="Proteomes" id="UP000216752">
    <property type="component" value="Chromosome"/>
</dbReference>
<dbReference type="Pfam" id="PF00202">
    <property type="entry name" value="Aminotran_3"/>
    <property type="match status" value="1"/>
</dbReference>
<keyword evidence="4 5" id="KW-0663">Pyridoxal phosphate</keyword>
<evidence type="ECO:0000313" key="6">
    <source>
        <dbReference type="EMBL" id="XFO66339.1"/>
    </source>
</evidence>
<dbReference type="PIRSF" id="PIRSF000521">
    <property type="entry name" value="Transaminase_4ab_Lys_Orn"/>
    <property type="match status" value="1"/>
</dbReference>
<dbReference type="InterPro" id="IPR050103">
    <property type="entry name" value="Class-III_PLP-dep_AT"/>
</dbReference>
<dbReference type="GO" id="GO:0033094">
    <property type="term" value="F:putrescine--2-oxoglutarate transaminase activity"/>
    <property type="evidence" value="ECO:0007669"/>
    <property type="project" value="UniProtKB-EC"/>
</dbReference>
<dbReference type="RefSeq" id="WP_094602673.1">
    <property type="nucleotide sequence ID" value="NZ_CP155573.1"/>
</dbReference>
<gene>
    <name evidence="6" type="primary">patA</name>
    <name evidence="6" type="ORF">SPSIL_024890</name>
</gene>
<dbReference type="InterPro" id="IPR005814">
    <property type="entry name" value="Aminotrans_3"/>
</dbReference>
<dbReference type="PROSITE" id="PS00600">
    <property type="entry name" value="AA_TRANSFER_CLASS_3"/>
    <property type="match status" value="1"/>
</dbReference>
<evidence type="ECO:0000256" key="4">
    <source>
        <dbReference type="ARBA" id="ARBA00022898"/>
    </source>
</evidence>
<dbReference type="EC" id="2.6.1.82" evidence="6"/>
<accession>A0ABZ3IKX0</accession>
<dbReference type="SUPFAM" id="SSF53383">
    <property type="entry name" value="PLP-dependent transferases"/>
    <property type="match status" value="1"/>
</dbReference>
<evidence type="ECO:0000313" key="7">
    <source>
        <dbReference type="Proteomes" id="UP000216752"/>
    </source>
</evidence>
<dbReference type="Gene3D" id="3.40.640.10">
    <property type="entry name" value="Type I PLP-dependent aspartate aminotransferase-like (Major domain)"/>
    <property type="match status" value="1"/>
</dbReference>
<reference evidence="6" key="1">
    <citation type="submission" date="2024-05" db="EMBL/GenBank/DDBJ databases">
        <title>Isolation and characterization of Sporomusa carbonis sp. nov., a carboxydotrophic hydrogenogen in the genus of Sporomusa isolated from a charcoal burning pile.</title>
        <authorList>
            <person name="Boeer T."/>
            <person name="Rosenbaum F."/>
            <person name="Eysell L."/>
            <person name="Mueller V."/>
            <person name="Daniel R."/>
            <person name="Poehlein A."/>
        </authorList>
    </citation>
    <scope>NUCLEOTIDE SEQUENCE [LARGE SCALE GENOMIC DNA]</scope>
    <source>
        <strain evidence="6">DSM 10669</strain>
    </source>
</reference>
<name>A0ABZ3IKX0_9FIRM</name>
<dbReference type="InterPro" id="IPR049704">
    <property type="entry name" value="Aminotrans_3_PPA_site"/>
</dbReference>
<evidence type="ECO:0000256" key="2">
    <source>
        <dbReference type="ARBA" id="ARBA00022576"/>
    </source>
</evidence>
<dbReference type="CDD" id="cd00610">
    <property type="entry name" value="OAT_like"/>
    <property type="match status" value="1"/>
</dbReference>
<comment type="similarity">
    <text evidence="5">Belongs to the class-III pyridoxal-phosphate-dependent aminotransferase family.</text>
</comment>
<proteinExistence type="inferred from homology"/>
<dbReference type="PANTHER" id="PTHR11986:SF112">
    <property type="entry name" value="PUTRESCINE AMINOTRANSFERASE"/>
    <property type="match status" value="1"/>
</dbReference>
<dbReference type="NCBIfam" id="TIGR00707">
    <property type="entry name" value="argD"/>
    <property type="match status" value="1"/>
</dbReference>
<comment type="cofactor">
    <cofactor evidence="1">
        <name>pyridoxal 5'-phosphate</name>
        <dbReference type="ChEBI" id="CHEBI:597326"/>
    </cofactor>
</comment>
<organism evidence="6 7">
    <name type="scientific">Sporomusa silvacetica DSM 10669</name>
    <dbReference type="NCBI Taxonomy" id="1123289"/>
    <lineage>
        <taxon>Bacteria</taxon>
        <taxon>Bacillati</taxon>
        <taxon>Bacillota</taxon>
        <taxon>Negativicutes</taxon>
        <taxon>Selenomonadales</taxon>
        <taxon>Sporomusaceae</taxon>
        <taxon>Sporomusa</taxon>
    </lineage>
</organism>
<sequence length="418" mass="45416">MSNKEQMISETINKYEQYINPAMAKLFRFMGLSTIEWEAEGTIIKDIGGKEYIDCLGGYGVFSLGHRHPKVVEAVKRQLDFMPLSSKVLFDKPMADLAELLAEITPGDLQYSFIVNSGTEAVEGSLKLARVHTGRSKFVATTNSFHGKTLGSLSATGREMFREPFQPLLAGFSHVPFGDIDALTQVVDKETAAVIIEPIQGEGGIIVPPDTYLPAVREICDKTGALLICDEVQTGLGRTGKMFAVEHYSVVPDIITTAKALGGGVMPIGAFTARPKVWDKYITSPFLHTSTFGGNPLACAAAIAAVSVIREEGLLRRAEQSGHYFMGKLTELAKAYPEVIAQVRGKGLMIGIELTKEGIGGLIMSEMIDKGVLIAYTLNNPKVMRIEPPLIIEQEQIDYVLTALSSALAKAQDMLEDL</sequence>
<keyword evidence="7" id="KW-1185">Reference proteome</keyword>
<keyword evidence="2 6" id="KW-0032">Aminotransferase</keyword>
<dbReference type="PANTHER" id="PTHR11986">
    <property type="entry name" value="AMINOTRANSFERASE CLASS III"/>
    <property type="match status" value="1"/>
</dbReference>
<dbReference type="InterPro" id="IPR015421">
    <property type="entry name" value="PyrdxlP-dep_Trfase_major"/>
</dbReference>
<keyword evidence="3 6" id="KW-0808">Transferase</keyword>